<evidence type="ECO:0000313" key="6">
    <source>
        <dbReference type="Proteomes" id="UP000003288"/>
    </source>
</evidence>
<keyword evidence="1" id="KW-0547">Nucleotide-binding</keyword>
<evidence type="ECO:0000256" key="1">
    <source>
        <dbReference type="ARBA" id="ARBA00022741"/>
    </source>
</evidence>
<dbReference type="InterPro" id="IPR029000">
    <property type="entry name" value="Cyclophilin-like_dom_sf"/>
</dbReference>
<dbReference type="Gene3D" id="2.40.100.10">
    <property type="entry name" value="Cyclophilin-like"/>
    <property type="match status" value="1"/>
</dbReference>
<evidence type="ECO:0000313" key="5">
    <source>
        <dbReference type="EMBL" id="EDM23430.1"/>
    </source>
</evidence>
<dbReference type="PANTHER" id="PTHR34698:SF2">
    <property type="entry name" value="5-OXOPROLINASE SUBUNIT B"/>
    <property type="match status" value="1"/>
</dbReference>
<dbReference type="GO" id="GO:0005524">
    <property type="term" value="F:ATP binding"/>
    <property type="evidence" value="ECO:0007669"/>
    <property type="project" value="UniProtKB-KW"/>
</dbReference>
<dbReference type="Proteomes" id="UP000003288">
    <property type="component" value="Unassembled WGS sequence"/>
</dbReference>
<proteinExistence type="predicted"/>
<dbReference type="AlphaFoldDB" id="A0AAI9AH62"/>
<dbReference type="PANTHER" id="PTHR34698">
    <property type="entry name" value="5-OXOPROLINASE SUBUNIT B"/>
    <property type="match status" value="1"/>
</dbReference>
<feature type="domain" description="Carboxyltransferase" evidence="4">
    <location>
        <begin position="1"/>
        <end position="194"/>
    </location>
</feature>
<organism evidence="5 6">
    <name type="scientific">Caminibacter mediatlanticus TB-2</name>
    <dbReference type="NCBI Taxonomy" id="391592"/>
    <lineage>
        <taxon>Bacteria</taxon>
        <taxon>Pseudomonadati</taxon>
        <taxon>Campylobacterota</taxon>
        <taxon>Epsilonproteobacteria</taxon>
        <taxon>Nautiliales</taxon>
        <taxon>Nautiliaceae</taxon>
        <taxon>Caminibacter</taxon>
    </lineage>
</organism>
<dbReference type="GO" id="GO:0016787">
    <property type="term" value="F:hydrolase activity"/>
    <property type="evidence" value="ECO:0007669"/>
    <property type="project" value="UniProtKB-KW"/>
</dbReference>
<name>A0AAI9AH62_9BACT</name>
<dbReference type="InterPro" id="IPR010016">
    <property type="entry name" value="PxpB"/>
</dbReference>
<dbReference type="Gene3D" id="3.30.1360.40">
    <property type="match status" value="1"/>
</dbReference>
<dbReference type="InterPro" id="IPR003833">
    <property type="entry name" value="CT_C_D"/>
</dbReference>
<dbReference type="NCBIfam" id="TIGR00370">
    <property type="entry name" value="5-oxoprolinase subunit PxpB"/>
    <property type="match status" value="1"/>
</dbReference>
<comment type="caution">
    <text evidence="5">The sequence shown here is derived from an EMBL/GenBank/DDBJ whole genome shotgun (WGS) entry which is preliminary data.</text>
</comment>
<dbReference type="Pfam" id="PF02682">
    <property type="entry name" value="CT_C_D"/>
    <property type="match status" value="1"/>
</dbReference>
<keyword evidence="2 5" id="KW-0378">Hydrolase</keyword>
<dbReference type="SMART" id="SM00796">
    <property type="entry name" value="AHS1"/>
    <property type="match status" value="1"/>
</dbReference>
<accession>A0AAI9AH62</accession>
<dbReference type="EMBL" id="ABCJ01000005">
    <property type="protein sequence ID" value="EDM23430.1"/>
    <property type="molecule type" value="Genomic_DNA"/>
</dbReference>
<gene>
    <name evidence="5" type="ORF">CMTB2_07842</name>
</gene>
<dbReference type="SUPFAM" id="SSF50891">
    <property type="entry name" value="Cyclophilin-like"/>
    <property type="match status" value="1"/>
</dbReference>
<evidence type="ECO:0000259" key="4">
    <source>
        <dbReference type="SMART" id="SM00796"/>
    </source>
</evidence>
<reference evidence="5 6" key="1">
    <citation type="journal article" date="2011" name="Stand. Genomic Sci.">
        <title>Draft genome sequence of Caminibacter mediatlanticus strain TB-2, an epsilonproteobacterium isolated from a deep-sea hydrothermal vent.</title>
        <authorList>
            <person name="Giovannelli D."/>
            <person name="Ferriera S."/>
            <person name="Johnson J."/>
            <person name="Kravitz S."/>
            <person name="Perez-Rodriguez I."/>
            <person name="Ricci J."/>
            <person name="O'Brien C."/>
            <person name="Voordeckers J.W."/>
            <person name="Bini E."/>
            <person name="Vetriani C."/>
        </authorList>
    </citation>
    <scope>NUCLEOTIDE SEQUENCE [LARGE SCALE GENOMIC DNA]</scope>
    <source>
        <strain evidence="5 6">TB-2</strain>
    </source>
</reference>
<evidence type="ECO:0000256" key="2">
    <source>
        <dbReference type="ARBA" id="ARBA00022801"/>
    </source>
</evidence>
<dbReference type="SUPFAM" id="SSF160467">
    <property type="entry name" value="PH0987 N-terminal domain-like"/>
    <property type="match status" value="1"/>
</dbReference>
<protein>
    <submittedName>
        <fullName evidence="5">Allophanate hydrolase subunit 1</fullName>
    </submittedName>
</protein>
<evidence type="ECO:0000256" key="3">
    <source>
        <dbReference type="ARBA" id="ARBA00022840"/>
    </source>
</evidence>
<keyword evidence="3" id="KW-0067">ATP-binding</keyword>
<sequence length="218" mass="24813">MKFKVAGVDSLIIEFGQQINKKTSMLVFKNYKILKNYFLEVTPSYTTILVRYGYQKSYEEAVKKIKELIDLNIDEYNSTQKIITIPAFYDKSVGYDLKRVALYHNLSIKDVIKKHSQKIYDVYAIGFLPGFAYMGSVDVPTPRIPPRKLVPKGSIGIASYQTGIYPLDSPGGWNIIAKTYIELFSEKLPNFSLLKVGDKVKFEPITKNEFINKGGVID</sequence>
<dbReference type="RefSeq" id="WP_007474641.1">
    <property type="nucleotide sequence ID" value="NZ_ABCJ01000005.1"/>
</dbReference>